<proteinExistence type="predicted"/>
<protein>
    <submittedName>
        <fullName evidence="2">Molybdopterin-binding protein</fullName>
    </submittedName>
</protein>
<dbReference type="InterPro" id="IPR000572">
    <property type="entry name" value="OxRdtase_Mopterin-bd_dom"/>
</dbReference>
<dbReference type="SUPFAM" id="SSF56524">
    <property type="entry name" value="Oxidoreductase molybdopterin-binding domain"/>
    <property type="match status" value="1"/>
</dbReference>
<dbReference type="PANTHER" id="PTHR43032:SF2">
    <property type="entry name" value="BLL0505 PROTEIN"/>
    <property type="match status" value="1"/>
</dbReference>
<dbReference type="AlphaFoldDB" id="A0A4Q2R8Q8"/>
<dbReference type="EMBL" id="QYBC01000023">
    <property type="protein sequence ID" value="RYB02129.1"/>
    <property type="molecule type" value="Genomic_DNA"/>
</dbReference>
<dbReference type="InterPro" id="IPR036374">
    <property type="entry name" value="OxRdtase_Mopterin-bd_sf"/>
</dbReference>
<dbReference type="RefSeq" id="WP_129221497.1">
    <property type="nucleotide sequence ID" value="NZ_QYBC01000023.1"/>
</dbReference>
<dbReference type="Pfam" id="PF00174">
    <property type="entry name" value="Oxidored_molyb"/>
    <property type="match status" value="1"/>
</dbReference>
<name>A0A4Q2R8Q8_9HYPH</name>
<evidence type="ECO:0000313" key="2">
    <source>
        <dbReference type="EMBL" id="RYB02129.1"/>
    </source>
</evidence>
<reference evidence="2 3" key="2">
    <citation type="submission" date="2019-02" db="EMBL/GenBank/DDBJ databases">
        <title>'Lichenibacterium ramalinii' gen. nov. sp. nov., 'Lichenibacterium minor' gen. nov. sp. nov.</title>
        <authorList>
            <person name="Pankratov T."/>
        </authorList>
    </citation>
    <scope>NUCLEOTIDE SEQUENCE [LARGE SCALE GENOMIC DNA]</scope>
    <source>
        <strain evidence="2 3">RmlP001</strain>
    </source>
</reference>
<keyword evidence="3" id="KW-1185">Reference proteome</keyword>
<evidence type="ECO:0000259" key="1">
    <source>
        <dbReference type="Pfam" id="PF00174"/>
    </source>
</evidence>
<organism evidence="2 3">
    <name type="scientific">Lichenibacterium ramalinae</name>
    <dbReference type="NCBI Taxonomy" id="2316527"/>
    <lineage>
        <taxon>Bacteria</taxon>
        <taxon>Pseudomonadati</taxon>
        <taxon>Pseudomonadota</taxon>
        <taxon>Alphaproteobacteria</taxon>
        <taxon>Hyphomicrobiales</taxon>
        <taxon>Lichenihabitantaceae</taxon>
        <taxon>Lichenibacterium</taxon>
    </lineage>
</organism>
<dbReference type="Proteomes" id="UP000289411">
    <property type="component" value="Unassembled WGS sequence"/>
</dbReference>
<feature type="domain" description="Oxidoreductase molybdopterin-binding" evidence="1">
    <location>
        <begin position="95"/>
        <end position="237"/>
    </location>
</feature>
<reference evidence="2 3" key="1">
    <citation type="submission" date="2018-09" db="EMBL/GenBank/DDBJ databases">
        <authorList>
            <person name="Grouzdev D.S."/>
            <person name="Krutkina M.S."/>
        </authorList>
    </citation>
    <scope>NUCLEOTIDE SEQUENCE [LARGE SCALE GENOMIC DNA]</scope>
    <source>
        <strain evidence="2 3">RmlP001</strain>
    </source>
</reference>
<dbReference type="PANTHER" id="PTHR43032">
    <property type="entry name" value="PROTEIN-METHIONINE-SULFOXIDE REDUCTASE"/>
    <property type="match status" value="1"/>
</dbReference>
<dbReference type="PROSITE" id="PS51257">
    <property type="entry name" value="PROKAR_LIPOPROTEIN"/>
    <property type="match status" value="1"/>
</dbReference>
<comment type="caution">
    <text evidence="2">The sequence shown here is derived from an EMBL/GenBank/DDBJ whole genome shotgun (WGS) entry which is preliminary data.</text>
</comment>
<gene>
    <name evidence="2" type="ORF">D3272_22675</name>
</gene>
<dbReference type="Gene3D" id="3.90.420.10">
    <property type="entry name" value="Oxidoreductase, molybdopterin-binding domain"/>
    <property type="match status" value="1"/>
</dbReference>
<dbReference type="OrthoDB" id="9795587at2"/>
<sequence>MVDRPTTRRALLARGATVLGALALAGCENVTDNPLVKEVLGGVGGLNRKVQEAMLGPEQLAQEYELSDVSTTFYANGSTDPDDKHYQAMAANGFKAYKLVVDGLVERPIELTMAELRAMPSRTQITRHDCVEGWSCIGQWTGTPLQAVLDRAGVKPTAQYVVFHCFDTMDDGDPSGPTPFYGSIDLLAARHPQTILAYDKGGKPLEVKYGAPLRLRVERQLGYKMTKYIKRIQLMSDFKDVGEGKGGYWEDTGYQWYAGI</sequence>
<evidence type="ECO:0000313" key="3">
    <source>
        <dbReference type="Proteomes" id="UP000289411"/>
    </source>
</evidence>
<dbReference type="CDD" id="cd02108">
    <property type="entry name" value="bact_SO_family_Moco"/>
    <property type="match status" value="1"/>
</dbReference>
<accession>A0A4Q2R8Q8</accession>